<dbReference type="SUPFAM" id="SSF52540">
    <property type="entry name" value="P-loop containing nucleoside triphosphate hydrolases"/>
    <property type="match status" value="1"/>
</dbReference>
<dbReference type="Gene3D" id="3.40.50.300">
    <property type="entry name" value="P-loop containing nucleotide triphosphate hydrolases"/>
    <property type="match status" value="1"/>
</dbReference>
<dbReference type="EMBL" id="BMFC01000001">
    <property type="protein sequence ID" value="GGB87401.1"/>
    <property type="molecule type" value="Genomic_DNA"/>
</dbReference>
<comment type="caution">
    <text evidence="2">The sequence shown here is derived from an EMBL/GenBank/DDBJ whole genome shotgun (WGS) entry which is preliminary data.</text>
</comment>
<dbReference type="Proteomes" id="UP000645462">
    <property type="component" value="Unassembled WGS sequence"/>
</dbReference>
<accession>A0ABQ1K4G6</accession>
<dbReference type="InterPro" id="IPR027417">
    <property type="entry name" value="P-loop_NTPase"/>
</dbReference>
<organism evidence="2 3">
    <name type="scientific">Marivita lacus</name>
    <dbReference type="NCBI Taxonomy" id="1323742"/>
    <lineage>
        <taxon>Bacteria</taxon>
        <taxon>Pseudomonadati</taxon>
        <taxon>Pseudomonadota</taxon>
        <taxon>Alphaproteobacteria</taxon>
        <taxon>Rhodobacterales</taxon>
        <taxon>Roseobacteraceae</taxon>
        <taxon>Marivita</taxon>
    </lineage>
</organism>
<sequence length="478" mass="54398">MGMIKLLKKSEETDVGETEAQPKDDSEEVVQIISKAVSSWYVRKDSKYFAVDRLNVKLSMEDVQRSCVFRIKEEFGHLKPTREIMKEVFHLTIVKKHSDTDTSIPVWNGGIVCKPGNPKRFIWDLGTVAINAWNKPAYRNLEGVDPSFGLAGDFFDWFFTREEEKQKFLDWLSWNLQNEDQKPSWAPFFYSATKGSGKSTLCKLVARLFGDQNTVCENSVDKLTGKFNSPILSKKLVISEEVDLRANSKQGNALKTYITESDAVVERKGVDAERVEQFCCFMFTSNHLPLWIEEEERRYYLIEVDHDGHATGPKGGEFAALVGELNEFMADDRCIAGLYGALMERRQAAKFNAKWLNVQEEATPLMKQVHAASEGTRKAMLREMLDSKELKAISEAKLTEFVKKELHANLAQTKHLITELGWSKDNVKWDGCDYARAVWTAKGYWVDRGKLKGPDGFEEQDLGEHLKVLEVSGDLLGH</sequence>
<dbReference type="Pfam" id="PF19263">
    <property type="entry name" value="DUF5906"/>
    <property type="match status" value="1"/>
</dbReference>
<feature type="domain" description="NrS-1 polymerase-like helicase" evidence="1">
    <location>
        <begin position="190"/>
        <end position="298"/>
    </location>
</feature>
<evidence type="ECO:0000259" key="1">
    <source>
        <dbReference type="Pfam" id="PF19263"/>
    </source>
</evidence>
<evidence type="ECO:0000313" key="3">
    <source>
        <dbReference type="Proteomes" id="UP000645462"/>
    </source>
</evidence>
<reference evidence="3" key="1">
    <citation type="journal article" date="2019" name="Int. J. Syst. Evol. Microbiol.">
        <title>The Global Catalogue of Microorganisms (GCM) 10K type strain sequencing project: providing services to taxonomists for standard genome sequencing and annotation.</title>
        <authorList>
            <consortium name="The Broad Institute Genomics Platform"/>
            <consortium name="The Broad Institute Genome Sequencing Center for Infectious Disease"/>
            <person name="Wu L."/>
            <person name="Ma J."/>
        </authorList>
    </citation>
    <scope>NUCLEOTIDE SEQUENCE [LARGE SCALE GENOMIC DNA]</scope>
    <source>
        <strain evidence="3">CGMCC 1.12478</strain>
    </source>
</reference>
<name>A0ABQ1K4G6_9RHOB</name>
<keyword evidence="3" id="KW-1185">Reference proteome</keyword>
<protein>
    <recommendedName>
        <fullName evidence="1">NrS-1 polymerase-like helicase domain-containing protein</fullName>
    </recommendedName>
</protein>
<evidence type="ECO:0000313" key="2">
    <source>
        <dbReference type="EMBL" id="GGB87401.1"/>
    </source>
</evidence>
<gene>
    <name evidence="2" type="ORF">GCM10011363_00040</name>
</gene>
<proteinExistence type="predicted"/>
<dbReference type="RefSeq" id="WP_188479905.1">
    <property type="nucleotide sequence ID" value="NZ_BMFC01000001.1"/>
</dbReference>
<dbReference type="InterPro" id="IPR045455">
    <property type="entry name" value="NrS-1_pol-like_helicase"/>
</dbReference>